<dbReference type="PANTHER" id="PTHR37442:SF1">
    <property type="entry name" value="CHONDROITIN PROTEOGLYCAN 4 DOMAIN-CONTAINING PROTEIN"/>
    <property type="match status" value="1"/>
</dbReference>
<feature type="domain" description="Chondroitin proteoglycan 4" evidence="2">
    <location>
        <begin position="33"/>
        <end position="125"/>
    </location>
</feature>
<feature type="region of interest" description="Disordered" evidence="1">
    <location>
        <begin position="726"/>
        <end position="755"/>
    </location>
</feature>
<name>A0AAN5DA63_9BILA</name>
<dbReference type="InterPro" id="IPR053123">
    <property type="entry name" value="CPG4-like"/>
</dbReference>
<protein>
    <recommendedName>
        <fullName evidence="2">Chondroitin proteoglycan 4 domain-containing protein</fullName>
    </recommendedName>
</protein>
<keyword evidence="4" id="KW-1185">Reference proteome</keyword>
<dbReference type="Proteomes" id="UP001328107">
    <property type="component" value="Unassembled WGS sequence"/>
</dbReference>
<sequence length="975" mass="105971">IVLHSSTSSSFFFSDPIDMGTLFSVGLPPLSPCSTPCLSDLVHATRELLYFKDTVTHFHSLCSTYENATLCVAEAEVSCGKTSSFALNAHPVTVMCNRKSDALVPLLPCVEKNVDGLLNVCDSSCLFTSSLSEISRRESVKRMAQNGGDNRFALVTELSSLCPSASCMISCLSKSLNSACPPAGDDIIGALLRPFHVYAEMLESDEEMKNIVFKIAPPTCYPFLLEDGLEKMMAGEYAVSGTKEKRTETVSGRRSMDDEEDIHDLPSAEENHENLSTLLSASGVPSCSDACLSDLLIAASKIFDFNNTIDNFDQLCSTYDSASLCVASEEIQCIHKASFSVGVSGLEEICKTKQEQFSRHSSCLRPHIDSALSGCDSFCSLTSSFSSLLSSDSLVQSDDRVSLYQELSPVCPAMGCMLSCIARSLNRDCAPAGTEITEGLLRPFVKASELLIEAGPEQIDAIRAVLPSSCHIFISLTDLADISQGVESPRWETQSEYPSMETTVSSSISRLSHLLIAARATVAEQAVLQDLELQQLQQTEDGEEDEGHGEEEHNWGRPGQVIRPNRVESPSSEPPSTRMLDSDLLALPECQRRCSSDLAETYGALLKMGGTHVERYQTVCSKFVSSRECVSHCPDPLHLFETLTSGIAYMCNEQNEAFNATIECVDASSGEVQRECDQICNSQAVMFKWFMEGLHRMSEHGGGLGGGHGEGGGILDLFTGLGGMRADDEEEVRKKERESPASVGRVRRETTQQESRTLFARPNPLSSFLGEKSISATGTQANAVLDTVQRSINAFTQPKSSPLFPSSNGIGKASGHSSFPSMNGLGGQMGSPLDLSTMRDFTSDACTVSECFLKCVKTKMNARCDGAAGSLISEVFMRPLARAQENLSSLPLGGSFFGLLLPPQCQFLYDTNKMAEYRMDSSLDEDLKRTYREKNAERAKLDSEAVMPTSLAEHISPFDSDENLDELSEQYGIID</sequence>
<evidence type="ECO:0000259" key="2">
    <source>
        <dbReference type="Pfam" id="PF15481"/>
    </source>
</evidence>
<accession>A0AAN5DA63</accession>
<evidence type="ECO:0000313" key="4">
    <source>
        <dbReference type="Proteomes" id="UP001328107"/>
    </source>
</evidence>
<dbReference type="Pfam" id="PF15481">
    <property type="entry name" value="CPG4"/>
    <property type="match status" value="3"/>
</dbReference>
<gene>
    <name evidence="3" type="ORF">PMAYCL1PPCAC_29057</name>
</gene>
<dbReference type="PANTHER" id="PTHR37442">
    <property type="entry name" value="F18A1.7 PROTEIN-RELATED"/>
    <property type="match status" value="1"/>
</dbReference>
<reference evidence="4" key="1">
    <citation type="submission" date="2022-10" db="EMBL/GenBank/DDBJ databases">
        <title>Genome assembly of Pristionchus species.</title>
        <authorList>
            <person name="Yoshida K."/>
            <person name="Sommer R.J."/>
        </authorList>
    </citation>
    <scope>NUCLEOTIDE SEQUENCE [LARGE SCALE GENOMIC DNA]</scope>
    <source>
        <strain evidence="4">RS5460</strain>
    </source>
</reference>
<proteinExistence type="predicted"/>
<dbReference type="InterPro" id="IPR029153">
    <property type="entry name" value="CPG4"/>
</dbReference>
<organism evidence="3 4">
    <name type="scientific">Pristionchus mayeri</name>
    <dbReference type="NCBI Taxonomy" id="1317129"/>
    <lineage>
        <taxon>Eukaryota</taxon>
        <taxon>Metazoa</taxon>
        <taxon>Ecdysozoa</taxon>
        <taxon>Nematoda</taxon>
        <taxon>Chromadorea</taxon>
        <taxon>Rhabditida</taxon>
        <taxon>Rhabditina</taxon>
        <taxon>Diplogasteromorpha</taxon>
        <taxon>Diplogasteroidea</taxon>
        <taxon>Neodiplogasteridae</taxon>
        <taxon>Pristionchus</taxon>
    </lineage>
</organism>
<feature type="domain" description="Chondroitin proteoglycan 4" evidence="2">
    <location>
        <begin position="589"/>
        <end position="681"/>
    </location>
</feature>
<comment type="caution">
    <text evidence="3">The sequence shown here is derived from an EMBL/GenBank/DDBJ whole genome shotgun (WGS) entry which is preliminary data.</text>
</comment>
<feature type="region of interest" description="Disordered" evidence="1">
    <location>
        <begin position="537"/>
        <end position="580"/>
    </location>
</feature>
<feature type="non-terminal residue" evidence="3">
    <location>
        <position position="1"/>
    </location>
</feature>
<feature type="domain" description="Chondroitin proteoglycan 4" evidence="2">
    <location>
        <begin position="286"/>
        <end position="380"/>
    </location>
</feature>
<feature type="compositionally biased region" description="Acidic residues" evidence="1">
    <location>
        <begin position="540"/>
        <end position="549"/>
    </location>
</feature>
<dbReference type="AlphaFoldDB" id="A0AAN5DA63"/>
<dbReference type="EMBL" id="BTRK01000006">
    <property type="protein sequence ID" value="GMR58862.1"/>
    <property type="molecule type" value="Genomic_DNA"/>
</dbReference>
<evidence type="ECO:0000256" key="1">
    <source>
        <dbReference type="SAM" id="MobiDB-lite"/>
    </source>
</evidence>
<evidence type="ECO:0000313" key="3">
    <source>
        <dbReference type="EMBL" id="GMR58862.1"/>
    </source>
</evidence>